<sequence length="73" mass="7775">MGALPTPAWQLAGIGTHTEASAAKTEPVLESIQAVRPPELSEAGRCRHQNSAMANEKKTTAEARSVESDLIFD</sequence>
<feature type="region of interest" description="Disordered" evidence="1">
    <location>
        <begin position="39"/>
        <end position="73"/>
    </location>
</feature>
<protein>
    <submittedName>
        <fullName evidence="2">Uncharacterized protein</fullName>
    </submittedName>
</protein>
<feature type="compositionally biased region" description="Basic and acidic residues" evidence="1">
    <location>
        <begin position="55"/>
        <end position="67"/>
    </location>
</feature>
<evidence type="ECO:0000256" key="1">
    <source>
        <dbReference type="SAM" id="MobiDB-lite"/>
    </source>
</evidence>
<proteinExistence type="predicted"/>
<name>A0A5B0PLR5_PUCGR</name>
<gene>
    <name evidence="2" type="ORF">PGTUg99_031798</name>
</gene>
<dbReference type="EMBL" id="VDEP01000339">
    <property type="protein sequence ID" value="KAA1100879.1"/>
    <property type="molecule type" value="Genomic_DNA"/>
</dbReference>
<evidence type="ECO:0000313" key="2">
    <source>
        <dbReference type="EMBL" id="KAA1100879.1"/>
    </source>
</evidence>
<dbReference type="AlphaFoldDB" id="A0A5B0PLR5"/>
<comment type="caution">
    <text evidence="2">The sequence shown here is derived from an EMBL/GenBank/DDBJ whole genome shotgun (WGS) entry which is preliminary data.</text>
</comment>
<accession>A0A5B0PLR5</accession>
<organism evidence="2 3">
    <name type="scientific">Puccinia graminis f. sp. tritici</name>
    <dbReference type="NCBI Taxonomy" id="56615"/>
    <lineage>
        <taxon>Eukaryota</taxon>
        <taxon>Fungi</taxon>
        <taxon>Dikarya</taxon>
        <taxon>Basidiomycota</taxon>
        <taxon>Pucciniomycotina</taxon>
        <taxon>Pucciniomycetes</taxon>
        <taxon>Pucciniales</taxon>
        <taxon>Pucciniaceae</taxon>
        <taxon>Puccinia</taxon>
    </lineage>
</organism>
<evidence type="ECO:0000313" key="3">
    <source>
        <dbReference type="Proteomes" id="UP000325313"/>
    </source>
</evidence>
<reference evidence="2 3" key="1">
    <citation type="submission" date="2019-05" db="EMBL/GenBank/DDBJ databases">
        <title>Emergence of the Ug99 lineage of the wheat stem rust pathogen through somatic hybridization.</title>
        <authorList>
            <person name="Li F."/>
            <person name="Upadhyaya N.M."/>
            <person name="Sperschneider J."/>
            <person name="Matny O."/>
            <person name="Nguyen-Phuc H."/>
            <person name="Mago R."/>
            <person name="Raley C."/>
            <person name="Miller M.E."/>
            <person name="Silverstein K.A.T."/>
            <person name="Henningsen E."/>
            <person name="Hirsch C.D."/>
            <person name="Visser B."/>
            <person name="Pretorius Z.A."/>
            <person name="Steffenson B.J."/>
            <person name="Schwessinger B."/>
            <person name="Dodds P.N."/>
            <person name="Figueroa M."/>
        </authorList>
    </citation>
    <scope>NUCLEOTIDE SEQUENCE [LARGE SCALE GENOMIC DNA]</scope>
    <source>
        <strain evidence="2 3">Ug99</strain>
    </source>
</reference>
<dbReference type="Proteomes" id="UP000325313">
    <property type="component" value="Unassembled WGS sequence"/>
</dbReference>